<dbReference type="InterPro" id="IPR029058">
    <property type="entry name" value="AB_hydrolase_fold"/>
</dbReference>
<organism evidence="1 2">
    <name type="scientific">Bombiscardovia apis</name>
    <dbReference type="NCBI Taxonomy" id="2932182"/>
    <lineage>
        <taxon>Bacteria</taxon>
        <taxon>Bacillati</taxon>
        <taxon>Actinomycetota</taxon>
        <taxon>Actinomycetes</taxon>
        <taxon>Bifidobacteriales</taxon>
        <taxon>Bifidobacteriaceae</taxon>
        <taxon>Bombiscardovia</taxon>
    </lineage>
</organism>
<evidence type="ECO:0000313" key="1">
    <source>
        <dbReference type="EMBL" id="BDR55434.1"/>
    </source>
</evidence>
<gene>
    <name evidence="1" type="ORF">KIMH_15450</name>
</gene>
<evidence type="ECO:0000313" key="2">
    <source>
        <dbReference type="Proteomes" id="UP001321748"/>
    </source>
</evidence>
<keyword evidence="1" id="KW-0378">Hydrolase</keyword>
<reference evidence="1 2" key="1">
    <citation type="journal article" date="2023" name="Microbiol. Spectr.">
        <title>Symbiosis of Carpenter Bees with Uncharacterized Lactic Acid Bacteria Showing NAD Auxotrophy.</title>
        <authorList>
            <person name="Kawasaki S."/>
            <person name="Ozawa K."/>
            <person name="Mori T."/>
            <person name="Yamamoto A."/>
            <person name="Ito M."/>
            <person name="Ohkuma M."/>
            <person name="Sakamoto M."/>
            <person name="Matsutani M."/>
        </authorList>
    </citation>
    <scope>NUCLEOTIDE SEQUENCE [LARGE SCALE GENOMIC DNA]</scope>
    <source>
        <strain evidence="1 2">KimH</strain>
    </source>
</reference>
<proteinExistence type="predicted"/>
<dbReference type="SUPFAM" id="SSF53474">
    <property type="entry name" value="alpha/beta-Hydrolases"/>
    <property type="match status" value="1"/>
</dbReference>
<name>A0ABN6SI15_9BIFI</name>
<dbReference type="Pfam" id="PF06028">
    <property type="entry name" value="DUF915"/>
    <property type="match status" value="1"/>
</dbReference>
<dbReference type="Gene3D" id="3.40.50.1820">
    <property type="entry name" value="alpha/beta hydrolase"/>
    <property type="match status" value="1"/>
</dbReference>
<dbReference type="GO" id="GO:0016787">
    <property type="term" value="F:hydrolase activity"/>
    <property type="evidence" value="ECO:0007669"/>
    <property type="project" value="UniProtKB-KW"/>
</dbReference>
<dbReference type="RefSeq" id="WP_317642922.1">
    <property type="nucleotide sequence ID" value="NZ_AP026800.1"/>
</dbReference>
<dbReference type="InterPro" id="IPR010315">
    <property type="entry name" value="DUF915_hydro-like"/>
</dbReference>
<dbReference type="Proteomes" id="UP001321748">
    <property type="component" value="Chromosome"/>
</dbReference>
<keyword evidence="2" id="KW-1185">Reference proteome</keyword>
<sequence length="286" mass="31989">MAKQRHTWVRLVLGILITLLALALCCIVPATSGLRQEEKYVQSRVPTFFLHGWNGSYLSEMHMVNAIKDAGVSKTAVRVDVDAEGQAQLLAAIPEDATNPLIEVSLLDKTNADYRLCGTWFKAALEAVRSQYYFDEYKVVAHSMGNMVLLNYLRDTANDAQRPRLIKQADLAGNFNGIIGNNDLPNRMTFNEQGLPSPQTYEFQSLLGLRTTYPDKQVDVLNIFGDLDDGSHSDGNITNASSQSLRYLLGGRARTYREITIHGSQGRHSNLHESDQVDRELIGFLW</sequence>
<dbReference type="EMBL" id="AP026800">
    <property type="protein sequence ID" value="BDR55434.1"/>
    <property type="molecule type" value="Genomic_DNA"/>
</dbReference>
<accession>A0ABN6SI15</accession>
<protein>
    <submittedName>
        <fullName evidence="1">Alpha/beta hydrolase</fullName>
    </submittedName>
</protein>